<evidence type="ECO:0000313" key="2">
    <source>
        <dbReference type="Proteomes" id="UP000176504"/>
    </source>
</evidence>
<name>A0A1F4VDK5_UNCKA</name>
<reference evidence="1 2" key="1">
    <citation type="journal article" date="2016" name="Nat. Commun.">
        <title>Thousands of microbial genomes shed light on interconnected biogeochemical processes in an aquifer system.</title>
        <authorList>
            <person name="Anantharaman K."/>
            <person name="Brown C.T."/>
            <person name="Hug L.A."/>
            <person name="Sharon I."/>
            <person name="Castelle C.J."/>
            <person name="Probst A.J."/>
            <person name="Thomas B.C."/>
            <person name="Singh A."/>
            <person name="Wilkins M.J."/>
            <person name="Karaoz U."/>
            <person name="Brodie E.L."/>
            <person name="Williams K.H."/>
            <person name="Hubbard S.S."/>
            <person name="Banfield J.F."/>
        </authorList>
    </citation>
    <scope>NUCLEOTIDE SEQUENCE [LARGE SCALE GENOMIC DNA]</scope>
</reference>
<organism evidence="1 2">
    <name type="scientific">candidate division WWE3 bacterium RIFCSPLOWO2_01_FULL_41_18</name>
    <dbReference type="NCBI Taxonomy" id="1802625"/>
    <lineage>
        <taxon>Bacteria</taxon>
        <taxon>Katanobacteria</taxon>
    </lineage>
</organism>
<protein>
    <submittedName>
        <fullName evidence="1">Uncharacterized protein</fullName>
    </submittedName>
</protein>
<dbReference type="AlphaFoldDB" id="A0A1F4VDK5"/>
<proteinExistence type="predicted"/>
<evidence type="ECO:0000313" key="1">
    <source>
        <dbReference type="EMBL" id="OGC55060.1"/>
    </source>
</evidence>
<dbReference type="Proteomes" id="UP000176504">
    <property type="component" value="Unassembled WGS sequence"/>
</dbReference>
<sequence>MNLTQVSSIARKTIATVTITVILYSIGYFSAPYVTEFYYSIRPRKEKPVIIYGKLPPIKFNSLPTNSSEPEYILNTKDLKLPRITPELVSVYKVKKPVPSFSSGKNAQIKATALSLPEDQRVSELKGNLYKWLDPPYSRELNINISTNTLDYLLKVANNRSLYFPSPSLSTTAEADAKGILSTLGFLRDQLYQNNLKSKITYGKVVNGRILETQTPIDYMAAKVDFSRTIYKVPIYGPSYDDGLLQVVVGSLPATEDKNKAYLKYIKIKAHEWSIETDTFGRYPPISLNEAWKRVSSNQGAFAKVKLKNSSSFETYRTVTLSKVFIQDITIGYYDSEEVQDYMQPVYIFQGNFLTSGNESGDVVIYYPAVSESYIAR</sequence>
<accession>A0A1F4VDK5</accession>
<dbReference type="EMBL" id="MEVI01000003">
    <property type="protein sequence ID" value="OGC55060.1"/>
    <property type="molecule type" value="Genomic_DNA"/>
</dbReference>
<comment type="caution">
    <text evidence="1">The sequence shown here is derived from an EMBL/GenBank/DDBJ whole genome shotgun (WGS) entry which is preliminary data.</text>
</comment>
<gene>
    <name evidence="1" type="ORF">A3A78_03720</name>
</gene>